<comment type="caution">
    <text evidence="1">The sequence shown here is derived from an EMBL/GenBank/DDBJ whole genome shotgun (WGS) entry which is preliminary data.</text>
</comment>
<evidence type="ECO:0000313" key="2">
    <source>
        <dbReference type="Proteomes" id="UP000198211"/>
    </source>
</evidence>
<keyword evidence="2" id="KW-1185">Reference proteome</keyword>
<dbReference type="OrthoDB" id="124146at2759"/>
<dbReference type="EMBL" id="NBNE01000930">
    <property type="protein sequence ID" value="OWZ16458.1"/>
    <property type="molecule type" value="Genomic_DNA"/>
</dbReference>
<gene>
    <name evidence="1" type="ORF">PHMEG_0009742</name>
</gene>
<organism evidence="1 2">
    <name type="scientific">Phytophthora megakarya</name>
    <dbReference type="NCBI Taxonomy" id="4795"/>
    <lineage>
        <taxon>Eukaryota</taxon>
        <taxon>Sar</taxon>
        <taxon>Stramenopiles</taxon>
        <taxon>Oomycota</taxon>
        <taxon>Peronosporomycetes</taxon>
        <taxon>Peronosporales</taxon>
        <taxon>Peronosporaceae</taxon>
        <taxon>Phytophthora</taxon>
    </lineage>
</organism>
<protein>
    <submittedName>
        <fullName evidence="1">Uncharacterized protein</fullName>
    </submittedName>
</protein>
<name>A0A225WGT6_9STRA</name>
<evidence type="ECO:0000313" key="1">
    <source>
        <dbReference type="EMBL" id="OWZ16458.1"/>
    </source>
</evidence>
<reference evidence="2" key="1">
    <citation type="submission" date="2017-03" db="EMBL/GenBank/DDBJ databases">
        <title>Phytopthora megakarya and P. palmivora, two closely related causual agents of cacao black pod achieved similar genome size and gene model numbers by different mechanisms.</title>
        <authorList>
            <person name="Ali S."/>
            <person name="Shao J."/>
            <person name="Larry D.J."/>
            <person name="Kronmiller B."/>
            <person name="Shen D."/>
            <person name="Strem M.D."/>
            <person name="Melnick R.L."/>
            <person name="Guiltinan M.J."/>
            <person name="Tyler B.M."/>
            <person name="Meinhardt L.W."/>
            <person name="Bailey B.A."/>
        </authorList>
    </citation>
    <scope>NUCLEOTIDE SEQUENCE [LARGE SCALE GENOMIC DNA]</scope>
    <source>
        <strain evidence="2">zdho120</strain>
    </source>
</reference>
<accession>A0A225WGT6</accession>
<dbReference type="AlphaFoldDB" id="A0A225WGT6"/>
<proteinExistence type="predicted"/>
<sequence length="159" mass="17760">MNAGKPRQKWRIKSGTGIHRATEARVQASAAVICELLERDGNSSSYGPASQHYWTISHARQLEDTPLDLPTNATFTQLQRVDALQSEITAAQDNQTQQFVRVACQINGGIIHLDLDINDLWRALGLPSHDLFPPFRADFSPTMPAENVNDDEHTEIVDR</sequence>
<dbReference type="Proteomes" id="UP000198211">
    <property type="component" value="Unassembled WGS sequence"/>
</dbReference>